<dbReference type="PANTHER" id="PTHR43655">
    <property type="entry name" value="ATP-DEPENDENT PROTEASE"/>
    <property type="match status" value="1"/>
</dbReference>
<gene>
    <name evidence="8" type="ORF">ETSY1_06630</name>
</gene>
<sequence>MTQSELENRIAVLLGGRMAEELIYNEVSTGAQDDLLKATDIARSMIKAYGMSPKFGQVSFERDSRSQFLQTGQPQPASDYSELTAHEIDCEVRRIMDEQYDRVHHLLGARREVLREAASFLLDKETMTGDELRQIAARAAVSALEASVAEVIGS</sequence>
<evidence type="ECO:0000256" key="6">
    <source>
        <dbReference type="ARBA" id="ARBA00023049"/>
    </source>
</evidence>
<keyword evidence="3" id="KW-0547">Nucleotide-binding</keyword>
<feature type="domain" description="Peptidase M41" evidence="7">
    <location>
        <begin position="1"/>
        <end position="135"/>
    </location>
</feature>
<dbReference type="GO" id="GO:0006508">
    <property type="term" value="P:proteolysis"/>
    <property type="evidence" value="ECO:0007669"/>
    <property type="project" value="InterPro"/>
</dbReference>
<dbReference type="InterPro" id="IPR000642">
    <property type="entry name" value="Peptidase_M41"/>
</dbReference>
<dbReference type="GO" id="GO:0004222">
    <property type="term" value="F:metalloendopeptidase activity"/>
    <property type="evidence" value="ECO:0007669"/>
    <property type="project" value="InterPro"/>
</dbReference>
<comment type="caution">
    <text evidence="8">The sequence shown here is derived from an EMBL/GenBank/DDBJ whole genome shotgun (WGS) entry which is preliminary data.</text>
</comment>
<dbReference type="GO" id="GO:0004176">
    <property type="term" value="F:ATP-dependent peptidase activity"/>
    <property type="evidence" value="ECO:0007669"/>
    <property type="project" value="InterPro"/>
</dbReference>
<protein>
    <recommendedName>
        <fullName evidence="7">Peptidase M41 domain-containing protein</fullName>
    </recommendedName>
</protein>
<keyword evidence="5" id="KW-0067">ATP-binding</keyword>
<evidence type="ECO:0000256" key="1">
    <source>
        <dbReference type="ARBA" id="ARBA00001947"/>
    </source>
</evidence>
<evidence type="ECO:0000256" key="5">
    <source>
        <dbReference type="ARBA" id="ARBA00022840"/>
    </source>
</evidence>
<evidence type="ECO:0000313" key="9">
    <source>
        <dbReference type="Proteomes" id="UP000019141"/>
    </source>
</evidence>
<accession>W4LUG7</accession>
<keyword evidence="4" id="KW-0862">Zinc</keyword>
<keyword evidence="6" id="KW-0482">Metalloprotease</keyword>
<dbReference type="GO" id="GO:0005524">
    <property type="term" value="F:ATP binding"/>
    <property type="evidence" value="ECO:0007669"/>
    <property type="project" value="UniProtKB-KW"/>
</dbReference>
<proteinExistence type="predicted"/>
<evidence type="ECO:0000256" key="2">
    <source>
        <dbReference type="ARBA" id="ARBA00022723"/>
    </source>
</evidence>
<keyword evidence="9" id="KW-1185">Reference proteome</keyword>
<dbReference type="InterPro" id="IPR037219">
    <property type="entry name" value="Peptidase_M41-like"/>
</dbReference>
<dbReference type="Gene3D" id="1.20.58.760">
    <property type="entry name" value="Peptidase M41"/>
    <property type="match status" value="1"/>
</dbReference>
<dbReference type="EMBL" id="AZHW01000211">
    <property type="protein sequence ID" value="ETX01633.1"/>
    <property type="molecule type" value="Genomic_DNA"/>
</dbReference>
<dbReference type="InterPro" id="IPR050928">
    <property type="entry name" value="ATP-dep_Zn_Metalloprotease"/>
</dbReference>
<organism evidence="8 9">
    <name type="scientific">Entotheonella factor</name>
    <dbReference type="NCBI Taxonomy" id="1429438"/>
    <lineage>
        <taxon>Bacteria</taxon>
        <taxon>Pseudomonadati</taxon>
        <taxon>Nitrospinota/Tectimicrobiota group</taxon>
        <taxon>Candidatus Tectimicrobiota</taxon>
        <taxon>Candidatus Entotheonellia</taxon>
        <taxon>Candidatus Entotheonellales</taxon>
        <taxon>Candidatus Entotheonellaceae</taxon>
        <taxon>Candidatus Entotheonella</taxon>
    </lineage>
</organism>
<reference evidence="8 9" key="1">
    <citation type="journal article" date="2014" name="Nature">
        <title>An environmental bacterial taxon with a large and distinct metabolic repertoire.</title>
        <authorList>
            <person name="Wilson M.C."/>
            <person name="Mori T."/>
            <person name="Ruckert C."/>
            <person name="Uria A.R."/>
            <person name="Helf M.J."/>
            <person name="Takada K."/>
            <person name="Gernert C."/>
            <person name="Steffens U.A."/>
            <person name="Heycke N."/>
            <person name="Schmitt S."/>
            <person name="Rinke C."/>
            <person name="Helfrich E.J."/>
            <person name="Brachmann A.O."/>
            <person name="Gurgui C."/>
            <person name="Wakimoto T."/>
            <person name="Kracht M."/>
            <person name="Crusemann M."/>
            <person name="Hentschel U."/>
            <person name="Abe I."/>
            <person name="Matsunaga S."/>
            <person name="Kalinowski J."/>
            <person name="Takeyama H."/>
            <person name="Piel J."/>
        </authorList>
    </citation>
    <scope>NUCLEOTIDE SEQUENCE [LARGE SCALE GENOMIC DNA]</scope>
    <source>
        <strain evidence="9">TSY1</strain>
    </source>
</reference>
<evidence type="ECO:0000256" key="4">
    <source>
        <dbReference type="ARBA" id="ARBA00022833"/>
    </source>
</evidence>
<evidence type="ECO:0000313" key="8">
    <source>
        <dbReference type="EMBL" id="ETX01633.1"/>
    </source>
</evidence>
<evidence type="ECO:0000259" key="7">
    <source>
        <dbReference type="Pfam" id="PF01434"/>
    </source>
</evidence>
<dbReference type="PANTHER" id="PTHR43655:SF2">
    <property type="entry name" value="AFG3 LIKE MATRIX AAA PEPTIDASE SUBUNIT 2, ISOFORM A"/>
    <property type="match status" value="1"/>
</dbReference>
<dbReference type="Pfam" id="PF01434">
    <property type="entry name" value="Peptidase_M41"/>
    <property type="match status" value="1"/>
</dbReference>
<dbReference type="GO" id="GO:0046872">
    <property type="term" value="F:metal ion binding"/>
    <property type="evidence" value="ECO:0007669"/>
    <property type="project" value="UniProtKB-KW"/>
</dbReference>
<evidence type="ECO:0000256" key="3">
    <source>
        <dbReference type="ARBA" id="ARBA00022741"/>
    </source>
</evidence>
<dbReference type="AlphaFoldDB" id="W4LUG7"/>
<dbReference type="HOGENOM" id="CLU_000688_13_2_7"/>
<dbReference type="SUPFAM" id="SSF140990">
    <property type="entry name" value="FtsH protease domain-like"/>
    <property type="match status" value="1"/>
</dbReference>
<name>W4LUG7_ENTF1</name>
<dbReference type="Proteomes" id="UP000019141">
    <property type="component" value="Unassembled WGS sequence"/>
</dbReference>
<keyword evidence="6" id="KW-0645">Protease</keyword>
<comment type="cofactor">
    <cofactor evidence="1">
        <name>Zn(2+)</name>
        <dbReference type="ChEBI" id="CHEBI:29105"/>
    </cofactor>
</comment>
<keyword evidence="6" id="KW-0378">Hydrolase</keyword>
<keyword evidence="2" id="KW-0479">Metal-binding</keyword>